<reference evidence="1 2" key="1">
    <citation type="submission" date="2015-12" db="EMBL/GenBank/DDBJ databases">
        <authorList>
            <person name="Shamseldin A."/>
            <person name="Moawad H."/>
            <person name="Abd El-Rahim W.M."/>
            <person name="Sadowsky M.J."/>
        </authorList>
    </citation>
    <scope>NUCLEOTIDE SEQUENCE [LARGE SCALE GENOMIC DNA]</scope>
    <source>
        <strain evidence="1 2">SJ5A-1</strain>
    </source>
</reference>
<dbReference type="EMBL" id="LPXO01000001">
    <property type="protein sequence ID" value="KUF12503.1"/>
    <property type="molecule type" value="Genomic_DNA"/>
</dbReference>
<accession>A0A0W7WPR4</accession>
<protein>
    <recommendedName>
        <fullName evidence="3">ABM domain-containing protein</fullName>
    </recommendedName>
</protein>
<evidence type="ECO:0000313" key="2">
    <source>
        <dbReference type="Proteomes" id="UP000054396"/>
    </source>
</evidence>
<name>A0A0W7WPR4_9RHOB</name>
<dbReference type="AlphaFoldDB" id="A0A0W7WPR4"/>
<evidence type="ECO:0008006" key="3">
    <source>
        <dbReference type="Google" id="ProtNLM"/>
    </source>
</evidence>
<dbReference type="OrthoDB" id="7107824at2"/>
<comment type="caution">
    <text evidence="1">The sequence shown here is derived from an EMBL/GenBank/DDBJ whole genome shotgun (WGS) entry which is preliminary data.</text>
</comment>
<dbReference type="Proteomes" id="UP000054396">
    <property type="component" value="Unassembled WGS sequence"/>
</dbReference>
<sequence>MYARITPFKMKQGSRDEAMKIMESVKSQILGLDGIQHFICTMDDSGSGYVVSLVTNKEMSDGNAARVKEIWANFSDLLEAPPVPGGYEILADWVPEPA</sequence>
<gene>
    <name evidence="1" type="ORF">AVJ23_01900</name>
</gene>
<organism evidence="1 2">
    <name type="scientific">Pseudoponticoccus marisrubri</name>
    <dbReference type="NCBI Taxonomy" id="1685382"/>
    <lineage>
        <taxon>Bacteria</taxon>
        <taxon>Pseudomonadati</taxon>
        <taxon>Pseudomonadota</taxon>
        <taxon>Alphaproteobacteria</taxon>
        <taxon>Rhodobacterales</taxon>
        <taxon>Roseobacteraceae</taxon>
        <taxon>Pseudoponticoccus</taxon>
    </lineage>
</organism>
<keyword evidence="2" id="KW-1185">Reference proteome</keyword>
<dbReference type="RefSeq" id="WP_058860448.1">
    <property type="nucleotide sequence ID" value="NZ_LPXO01000001.1"/>
</dbReference>
<evidence type="ECO:0000313" key="1">
    <source>
        <dbReference type="EMBL" id="KUF12503.1"/>
    </source>
</evidence>
<proteinExistence type="predicted"/>